<feature type="compositionally biased region" description="Polar residues" evidence="2">
    <location>
        <begin position="28"/>
        <end position="44"/>
    </location>
</feature>
<feature type="region of interest" description="Disordered" evidence="2">
    <location>
        <begin position="28"/>
        <end position="78"/>
    </location>
</feature>
<evidence type="ECO:0008006" key="5">
    <source>
        <dbReference type="Google" id="ProtNLM"/>
    </source>
</evidence>
<feature type="coiled-coil region" evidence="1">
    <location>
        <begin position="103"/>
        <end position="130"/>
    </location>
</feature>
<feature type="compositionally biased region" description="Basic and acidic residues" evidence="2">
    <location>
        <begin position="49"/>
        <end position="63"/>
    </location>
</feature>
<evidence type="ECO:0000256" key="1">
    <source>
        <dbReference type="SAM" id="Coils"/>
    </source>
</evidence>
<dbReference type="EMBL" id="JBBBZM010000062">
    <property type="protein sequence ID" value="KAL0635818.1"/>
    <property type="molecule type" value="Genomic_DNA"/>
</dbReference>
<keyword evidence="4" id="KW-1185">Reference proteome</keyword>
<comment type="caution">
    <text evidence="3">The sequence shown here is derived from an EMBL/GenBank/DDBJ whole genome shotgun (WGS) entry which is preliminary data.</text>
</comment>
<evidence type="ECO:0000313" key="4">
    <source>
        <dbReference type="Proteomes" id="UP001447188"/>
    </source>
</evidence>
<keyword evidence="1" id="KW-0175">Coiled coil</keyword>
<evidence type="ECO:0000313" key="3">
    <source>
        <dbReference type="EMBL" id="KAL0635818.1"/>
    </source>
</evidence>
<accession>A0ABR3GIQ6</accession>
<dbReference type="Proteomes" id="UP001447188">
    <property type="component" value="Unassembled WGS sequence"/>
</dbReference>
<evidence type="ECO:0000256" key="2">
    <source>
        <dbReference type="SAM" id="MobiDB-lite"/>
    </source>
</evidence>
<name>A0ABR3GIQ6_9PEZI</name>
<protein>
    <recommendedName>
        <fullName evidence="5">BZIP domain-containing protein</fullName>
    </recommendedName>
</protein>
<organism evidence="3 4">
    <name type="scientific">Discina gigas</name>
    <dbReference type="NCBI Taxonomy" id="1032678"/>
    <lineage>
        <taxon>Eukaryota</taxon>
        <taxon>Fungi</taxon>
        <taxon>Dikarya</taxon>
        <taxon>Ascomycota</taxon>
        <taxon>Pezizomycotina</taxon>
        <taxon>Pezizomycetes</taxon>
        <taxon>Pezizales</taxon>
        <taxon>Discinaceae</taxon>
        <taxon>Discina</taxon>
    </lineage>
</organism>
<reference evidence="3 4" key="1">
    <citation type="submission" date="2024-02" db="EMBL/GenBank/DDBJ databases">
        <title>Discinaceae phylogenomics.</title>
        <authorList>
            <person name="Dirks A.C."/>
            <person name="James T.Y."/>
        </authorList>
    </citation>
    <scope>NUCLEOTIDE SEQUENCE [LARGE SCALE GENOMIC DNA]</scope>
    <source>
        <strain evidence="3 4">ACD0624</strain>
    </source>
</reference>
<sequence>MECHPNTLQNYPMVVSSTHEQTVNFATEQSLTREPVSTGSSEQCAETHLMNKEQDEGKAKEPQANKVPGSEIYQTPAEHRRMKHMLAQREYRVRKGKQDGARTEAYEVIIKNLSAENNQLRQQLDDALNLNRYLQDILSARNEELLELKRRFAEK</sequence>
<proteinExistence type="predicted"/>
<gene>
    <name evidence="3" type="ORF">Q9L58_005252</name>
</gene>